<reference evidence="3" key="1">
    <citation type="submission" date="2016-06" db="EMBL/GenBank/DDBJ databases">
        <title>Parallel loss of symbiosis genes in relatives of nitrogen-fixing non-legume Parasponia.</title>
        <authorList>
            <person name="Van Velzen R."/>
            <person name="Holmer R."/>
            <person name="Bu F."/>
            <person name="Rutten L."/>
            <person name="Van Zeijl A."/>
            <person name="Liu W."/>
            <person name="Santuari L."/>
            <person name="Cao Q."/>
            <person name="Sharma T."/>
            <person name="Shen D."/>
            <person name="Roswanjaya Y."/>
            <person name="Wardhani T."/>
            <person name="Kalhor M.S."/>
            <person name="Jansen J."/>
            <person name="Van den Hoogen J."/>
            <person name="Gungor B."/>
            <person name="Hartog M."/>
            <person name="Hontelez J."/>
            <person name="Verver J."/>
            <person name="Yang W.-C."/>
            <person name="Schijlen E."/>
            <person name="Repin R."/>
            <person name="Schilthuizen M."/>
            <person name="Schranz E."/>
            <person name="Heidstra R."/>
            <person name="Miyata K."/>
            <person name="Fedorova E."/>
            <person name="Kohlen W."/>
            <person name="Bisseling T."/>
            <person name="Smit S."/>
            <person name="Geurts R."/>
        </authorList>
    </citation>
    <scope>NUCLEOTIDE SEQUENCE [LARGE SCALE GENOMIC DNA]</scope>
    <source>
        <strain evidence="3">cv. RG33-2</strain>
    </source>
</reference>
<dbReference type="GO" id="GO:0005509">
    <property type="term" value="F:calcium ion binding"/>
    <property type="evidence" value="ECO:0007669"/>
    <property type="project" value="TreeGrafter"/>
</dbReference>
<evidence type="ECO:0000256" key="1">
    <source>
        <dbReference type="ARBA" id="ARBA00006765"/>
    </source>
</evidence>
<dbReference type="AlphaFoldDB" id="A0A2P5BG78"/>
<gene>
    <name evidence="2" type="ORF">TorRG33x02_322280</name>
</gene>
<dbReference type="GO" id="GO:0004497">
    <property type="term" value="F:monooxygenase activity"/>
    <property type="evidence" value="ECO:0007669"/>
    <property type="project" value="TreeGrafter"/>
</dbReference>
<dbReference type="Proteomes" id="UP000237000">
    <property type="component" value="Unassembled WGS sequence"/>
</dbReference>
<dbReference type="Pfam" id="PF05042">
    <property type="entry name" value="Caleosin"/>
    <property type="match status" value="1"/>
</dbReference>
<dbReference type="OrthoDB" id="640742at2759"/>
<dbReference type="EMBL" id="JXTC01000529">
    <property type="protein sequence ID" value="PON47776.1"/>
    <property type="molecule type" value="Genomic_DNA"/>
</dbReference>
<dbReference type="InParanoid" id="A0A2P5BG78"/>
<dbReference type="STRING" id="63057.A0A2P5BG78"/>
<evidence type="ECO:0000313" key="3">
    <source>
        <dbReference type="Proteomes" id="UP000237000"/>
    </source>
</evidence>
<comment type="caution">
    <text evidence="2">The sequence shown here is derived from an EMBL/GenBank/DDBJ whole genome shotgun (WGS) entry which is preliminary data.</text>
</comment>
<accession>A0A2P5BG78</accession>
<proteinExistence type="inferred from homology"/>
<evidence type="ECO:0000313" key="2">
    <source>
        <dbReference type="EMBL" id="PON47776.1"/>
    </source>
</evidence>
<dbReference type="PANTHER" id="PTHR31495:SF15">
    <property type="entry name" value="CALEOSIN"/>
    <property type="match status" value="1"/>
</dbReference>
<protein>
    <submittedName>
        <fullName evidence="2">Caleosin-related</fullName>
    </submittedName>
</protein>
<organism evidence="2 3">
    <name type="scientific">Trema orientale</name>
    <name type="common">Charcoal tree</name>
    <name type="synonym">Celtis orientalis</name>
    <dbReference type="NCBI Taxonomy" id="63057"/>
    <lineage>
        <taxon>Eukaryota</taxon>
        <taxon>Viridiplantae</taxon>
        <taxon>Streptophyta</taxon>
        <taxon>Embryophyta</taxon>
        <taxon>Tracheophyta</taxon>
        <taxon>Spermatophyta</taxon>
        <taxon>Magnoliopsida</taxon>
        <taxon>eudicotyledons</taxon>
        <taxon>Gunneridae</taxon>
        <taxon>Pentapetalae</taxon>
        <taxon>rosids</taxon>
        <taxon>fabids</taxon>
        <taxon>Rosales</taxon>
        <taxon>Cannabaceae</taxon>
        <taxon>Trema</taxon>
    </lineage>
</organism>
<dbReference type="PANTHER" id="PTHR31495">
    <property type="entry name" value="PEROXYGENASE 3-RELATED"/>
    <property type="match status" value="1"/>
</dbReference>
<sequence>MNHNSHGKFPSPLFPIEIRNIHRAKIGGDSGATAYDSEGRFLPTKFDEMFTKHAHTYPDALTGKEVRQLLRAKRAGNFFNEWIVAFVEWIVLFCVAKDKNGLLQKDTFRAVYDGSLFQRLEKDHSSAKKKE</sequence>
<dbReference type="InterPro" id="IPR007736">
    <property type="entry name" value="Caleosin-related"/>
</dbReference>
<keyword evidence="3" id="KW-1185">Reference proteome</keyword>
<comment type="similarity">
    <text evidence="1">Belongs to the caleosin family.</text>
</comment>
<name>A0A2P5BG78_TREOI</name>